<feature type="transmembrane region" description="Helical" evidence="2">
    <location>
        <begin position="196"/>
        <end position="215"/>
    </location>
</feature>
<keyword evidence="2" id="KW-0472">Membrane</keyword>
<dbReference type="AlphaFoldDB" id="A0AAJ7TCP2"/>
<sequence length="234" mass="25869">MAQVNVQAYMETHRVHHLFKEMLSMLLLEMPHHPIPWLINHLQAKLEVSRCAPPGWALPYGDAEDGAMVLGDLDPAARPSNVGGSDEEAVKSGSPPHTAVAPARSCETRRSNFVVDPGGGDGGHDPTTDTARLQTGGFACRWRHVREKQELNTKTLSITLSKGPALPTHSPLLHNVSHDAPGPKGEKATKPRMDTMVACVFYLINLFIEFTFMYFHHLQLNLDNIIRVTVFPEL</sequence>
<evidence type="ECO:0000313" key="3">
    <source>
        <dbReference type="Proteomes" id="UP001318040"/>
    </source>
</evidence>
<keyword evidence="2" id="KW-0812">Transmembrane</keyword>
<organism evidence="3 4">
    <name type="scientific">Petromyzon marinus</name>
    <name type="common">Sea lamprey</name>
    <dbReference type="NCBI Taxonomy" id="7757"/>
    <lineage>
        <taxon>Eukaryota</taxon>
        <taxon>Metazoa</taxon>
        <taxon>Chordata</taxon>
        <taxon>Craniata</taxon>
        <taxon>Vertebrata</taxon>
        <taxon>Cyclostomata</taxon>
        <taxon>Hyperoartia</taxon>
        <taxon>Petromyzontiformes</taxon>
        <taxon>Petromyzontidae</taxon>
        <taxon>Petromyzon</taxon>
    </lineage>
</organism>
<dbReference type="SUPFAM" id="SSF47391">
    <property type="entry name" value="Dimerization-anchoring domain of cAMP-dependent PK regulatory subunit"/>
    <property type="match status" value="1"/>
</dbReference>
<dbReference type="PANTHER" id="PTHR32000:SF3">
    <property type="entry name" value="RIKEN CDNA A830018L16 GENE"/>
    <property type="match status" value="1"/>
</dbReference>
<dbReference type="Gene3D" id="1.20.890.10">
    <property type="entry name" value="cAMP-dependent protein kinase regulatory subunit, dimerization-anchoring domain"/>
    <property type="match status" value="1"/>
</dbReference>
<keyword evidence="2" id="KW-1133">Transmembrane helix</keyword>
<evidence type="ECO:0000256" key="1">
    <source>
        <dbReference type="SAM" id="MobiDB-lite"/>
    </source>
</evidence>
<reference evidence="4" key="1">
    <citation type="submission" date="2025-08" db="UniProtKB">
        <authorList>
            <consortium name="RefSeq"/>
        </authorList>
    </citation>
    <scope>IDENTIFICATION</scope>
    <source>
        <tissue evidence="4">Sperm</tissue>
    </source>
</reference>
<dbReference type="Proteomes" id="UP001318040">
    <property type="component" value="Chromosome 23"/>
</dbReference>
<name>A0AAJ7TCP2_PETMA</name>
<evidence type="ECO:0000313" key="4">
    <source>
        <dbReference type="RefSeq" id="XP_032815410.1"/>
    </source>
</evidence>
<dbReference type="InterPro" id="IPR040687">
    <property type="entry name" value="DUF5586"/>
</dbReference>
<protein>
    <submittedName>
        <fullName evidence="4">Uncharacterized protein LOC116945219 isoform X4</fullName>
    </submittedName>
</protein>
<dbReference type="RefSeq" id="XP_032815410.1">
    <property type="nucleotide sequence ID" value="XM_032959519.1"/>
</dbReference>
<keyword evidence="3" id="KW-1185">Reference proteome</keyword>
<evidence type="ECO:0000256" key="2">
    <source>
        <dbReference type="SAM" id="Phobius"/>
    </source>
</evidence>
<dbReference type="Pfam" id="PF17824">
    <property type="entry name" value="DUF5586"/>
    <property type="match status" value="1"/>
</dbReference>
<dbReference type="PANTHER" id="PTHR32000">
    <property type="entry name" value="SIMILAR TO HYPOTHETICAL PROTEIN"/>
    <property type="match status" value="1"/>
</dbReference>
<accession>A0AAJ7TCP2</accession>
<feature type="region of interest" description="Disordered" evidence="1">
    <location>
        <begin position="76"/>
        <end position="132"/>
    </location>
</feature>
<proteinExistence type="predicted"/>
<gene>
    <name evidence="4" type="primary">LOC116945219</name>
</gene>